<comment type="similarity">
    <text evidence="2">Belongs to the CPA3 antiporters (TC 2.A.63) subunit G family.</text>
</comment>
<feature type="transmembrane region" description="Helical" evidence="3">
    <location>
        <begin position="39"/>
        <end position="55"/>
    </location>
</feature>
<evidence type="ECO:0000313" key="4">
    <source>
        <dbReference type="EMBL" id="SCZ76299.1"/>
    </source>
</evidence>
<organism evidence="4 5">
    <name type="scientific">Acidaminobacter hydrogenoformans DSM 2784</name>
    <dbReference type="NCBI Taxonomy" id="1120920"/>
    <lineage>
        <taxon>Bacteria</taxon>
        <taxon>Bacillati</taxon>
        <taxon>Bacillota</taxon>
        <taxon>Clostridia</taxon>
        <taxon>Peptostreptococcales</taxon>
        <taxon>Acidaminobacteraceae</taxon>
        <taxon>Acidaminobacter</taxon>
    </lineage>
</organism>
<comment type="subcellular location">
    <subcellularLocation>
        <location evidence="1">Membrane</location>
        <topology evidence="1">Multi-pass membrane protein</topology>
    </subcellularLocation>
</comment>
<keyword evidence="3" id="KW-0812">Transmembrane</keyword>
<protein>
    <submittedName>
        <fullName evidence="4">Multicomponent Na+:H+ antiporter subunit G</fullName>
    </submittedName>
</protein>
<dbReference type="AlphaFoldDB" id="A0A1G5RSM7"/>
<gene>
    <name evidence="4" type="ORF">SAMN03080599_00167</name>
</gene>
<evidence type="ECO:0000256" key="1">
    <source>
        <dbReference type="ARBA" id="ARBA00004141"/>
    </source>
</evidence>
<dbReference type="RefSeq" id="WP_092588990.1">
    <property type="nucleotide sequence ID" value="NZ_FMWL01000001.1"/>
</dbReference>
<feature type="transmembrane region" description="Helical" evidence="3">
    <location>
        <begin position="62"/>
        <end position="85"/>
    </location>
</feature>
<keyword evidence="5" id="KW-1185">Reference proteome</keyword>
<sequence>MIADLLLVLAWIFLAFGVAGIFRLEGVYETLLSSSKIDSVVVLTVVISLMLRLGFSPMTLRLLILLVFYLATNPVSNQMIAASAYRGGLLPEKGGIHPWIR</sequence>
<dbReference type="PANTHER" id="PTHR34703">
    <property type="entry name" value="ANTIPORTER SUBUNIT MNHG2-RELATED"/>
    <property type="match status" value="1"/>
</dbReference>
<proteinExistence type="inferred from homology"/>
<dbReference type="PANTHER" id="PTHR34703:SF1">
    <property type="entry name" value="ANTIPORTER SUBUNIT MNHG2-RELATED"/>
    <property type="match status" value="1"/>
</dbReference>
<accession>A0A1G5RSM7</accession>
<dbReference type="Proteomes" id="UP000199208">
    <property type="component" value="Unassembled WGS sequence"/>
</dbReference>
<dbReference type="GO" id="GO:0015385">
    <property type="term" value="F:sodium:proton antiporter activity"/>
    <property type="evidence" value="ECO:0007669"/>
    <property type="project" value="TreeGrafter"/>
</dbReference>
<evidence type="ECO:0000256" key="2">
    <source>
        <dbReference type="ARBA" id="ARBA00008404"/>
    </source>
</evidence>
<reference evidence="4 5" key="1">
    <citation type="submission" date="2016-10" db="EMBL/GenBank/DDBJ databases">
        <authorList>
            <person name="de Groot N.N."/>
        </authorList>
    </citation>
    <scope>NUCLEOTIDE SEQUENCE [LARGE SCALE GENOMIC DNA]</scope>
    <source>
        <strain evidence="4 5">DSM 2784</strain>
    </source>
</reference>
<name>A0A1G5RSM7_9FIRM</name>
<dbReference type="InterPro" id="IPR005133">
    <property type="entry name" value="PhaG_MnhG_YufB"/>
</dbReference>
<evidence type="ECO:0000256" key="3">
    <source>
        <dbReference type="SAM" id="Phobius"/>
    </source>
</evidence>
<dbReference type="OrthoDB" id="9806575at2"/>
<keyword evidence="3" id="KW-1133">Transmembrane helix</keyword>
<dbReference type="EMBL" id="FMWL01000001">
    <property type="protein sequence ID" value="SCZ76299.1"/>
    <property type="molecule type" value="Genomic_DNA"/>
</dbReference>
<evidence type="ECO:0000313" key="5">
    <source>
        <dbReference type="Proteomes" id="UP000199208"/>
    </source>
</evidence>
<dbReference type="STRING" id="1120920.SAMN03080599_00167"/>
<keyword evidence="3" id="KW-0472">Membrane</keyword>
<dbReference type="Pfam" id="PF03334">
    <property type="entry name" value="PhaG_MnhG_YufB"/>
    <property type="match status" value="1"/>
</dbReference>